<dbReference type="InterPro" id="IPR029063">
    <property type="entry name" value="SAM-dependent_MTases_sf"/>
</dbReference>
<comment type="caution">
    <text evidence="5">The sequence shown here is derived from an EMBL/GenBank/DDBJ whole genome shotgun (WGS) entry which is preliminary data.</text>
</comment>
<dbReference type="Gene3D" id="3.40.50.150">
    <property type="entry name" value="Vaccinia Virus protein VP39"/>
    <property type="match status" value="1"/>
</dbReference>
<proteinExistence type="inferred from homology"/>
<keyword evidence="2 5" id="KW-0489">Methyltransferase</keyword>
<dbReference type="STRING" id="101127.A0A1X2G4A6"/>
<dbReference type="Pfam" id="PF08241">
    <property type="entry name" value="Methyltransf_11"/>
    <property type="match status" value="1"/>
</dbReference>
<dbReference type="Proteomes" id="UP000242146">
    <property type="component" value="Unassembled WGS sequence"/>
</dbReference>
<dbReference type="PANTHER" id="PTHR44942">
    <property type="entry name" value="METHYLTRANSF_11 DOMAIN-CONTAINING PROTEIN"/>
    <property type="match status" value="1"/>
</dbReference>
<evidence type="ECO:0000256" key="3">
    <source>
        <dbReference type="ARBA" id="ARBA00022679"/>
    </source>
</evidence>
<organism evidence="5 6">
    <name type="scientific">Hesseltinella vesiculosa</name>
    <dbReference type="NCBI Taxonomy" id="101127"/>
    <lineage>
        <taxon>Eukaryota</taxon>
        <taxon>Fungi</taxon>
        <taxon>Fungi incertae sedis</taxon>
        <taxon>Mucoromycota</taxon>
        <taxon>Mucoromycotina</taxon>
        <taxon>Mucoromycetes</taxon>
        <taxon>Mucorales</taxon>
        <taxon>Cunninghamellaceae</taxon>
        <taxon>Hesseltinella</taxon>
    </lineage>
</organism>
<evidence type="ECO:0000313" key="6">
    <source>
        <dbReference type="Proteomes" id="UP000242146"/>
    </source>
</evidence>
<dbReference type="GO" id="GO:0032259">
    <property type="term" value="P:methylation"/>
    <property type="evidence" value="ECO:0007669"/>
    <property type="project" value="UniProtKB-KW"/>
</dbReference>
<gene>
    <name evidence="5" type="ORF">DM01DRAFT_1340326</name>
</gene>
<evidence type="ECO:0000313" key="5">
    <source>
        <dbReference type="EMBL" id="ORX44572.1"/>
    </source>
</evidence>
<dbReference type="OrthoDB" id="10027013at2759"/>
<dbReference type="PANTHER" id="PTHR44942:SF4">
    <property type="entry name" value="METHYLTRANSFERASE TYPE 11 DOMAIN-CONTAINING PROTEIN"/>
    <property type="match status" value="1"/>
</dbReference>
<feature type="non-terminal residue" evidence="5">
    <location>
        <position position="230"/>
    </location>
</feature>
<accession>A0A1X2G4A6</accession>
<feature type="domain" description="Methyltransferase type 11" evidence="4">
    <location>
        <begin position="1"/>
        <end position="89"/>
    </location>
</feature>
<evidence type="ECO:0000259" key="4">
    <source>
        <dbReference type="Pfam" id="PF08241"/>
    </source>
</evidence>
<reference evidence="5 6" key="1">
    <citation type="submission" date="2016-07" db="EMBL/GenBank/DDBJ databases">
        <title>Pervasive Adenine N6-methylation of Active Genes in Fungi.</title>
        <authorList>
            <consortium name="DOE Joint Genome Institute"/>
            <person name="Mondo S.J."/>
            <person name="Dannebaum R.O."/>
            <person name="Kuo R.C."/>
            <person name="Labutti K."/>
            <person name="Haridas S."/>
            <person name="Kuo A."/>
            <person name="Salamov A."/>
            <person name="Ahrendt S.R."/>
            <person name="Lipzen A."/>
            <person name="Sullivan W."/>
            <person name="Andreopoulos W.B."/>
            <person name="Clum A."/>
            <person name="Lindquist E."/>
            <person name="Daum C."/>
            <person name="Ramamoorthy G.K."/>
            <person name="Gryganskyi A."/>
            <person name="Culley D."/>
            <person name="Magnuson J.K."/>
            <person name="James T.Y."/>
            <person name="O'Malley M.A."/>
            <person name="Stajich J.E."/>
            <person name="Spatafora J.W."/>
            <person name="Visel A."/>
            <person name="Grigoriev I.V."/>
        </authorList>
    </citation>
    <scope>NUCLEOTIDE SEQUENCE [LARGE SCALE GENOMIC DNA]</scope>
    <source>
        <strain evidence="5 6">NRRL 3301</strain>
    </source>
</reference>
<evidence type="ECO:0000256" key="1">
    <source>
        <dbReference type="ARBA" id="ARBA00008361"/>
    </source>
</evidence>
<comment type="similarity">
    <text evidence="1">Belongs to the methyltransferase superfamily.</text>
</comment>
<dbReference type="EMBL" id="MCGT01000047">
    <property type="protein sequence ID" value="ORX44572.1"/>
    <property type="molecule type" value="Genomic_DNA"/>
</dbReference>
<dbReference type="GO" id="GO:0008757">
    <property type="term" value="F:S-adenosylmethionine-dependent methyltransferase activity"/>
    <property type="evidence" value="ECO:0007669"/>
    <property type="project" value="InterPro"/>
</dbReference>
<sequence length="230" mass="26127">MGTGTGQGATKLAQAFQHVAAFDRSPDMIANATPMANVTYKVAEDTDLEKEMGPNSLDMVTVATAFHWFDHRAFFPLLKRVLKPNGTFATWTYYLPLIKDQPVANAYLQQQWTSGPLVTHSDPRLQHVINLYRDYDFPFRTVQYYISPLDQDTTNVSHPHALAMEKSFSLLHFADYLKTASGYLNWKSDPANRDCHDPVDAIVNHLSDLLHISVHDPVHFQWPLVLVLCR</sequence>
<keyword evidence="3 5" id="KW-0808">Transferase</keyword>
<dbReference type="InterPro" id="IPR013216">
    <property type="entry name" value="Methyltransf_11"/>
</dbReference>
<keyword evidence="6" id="KW-1185">Reference proteome</keyword>
<protein>
    <submittedName>
        <fullName evidence="5">S-adenosyl-L-methionine-dependent methyltransferase</fullName>
    </submittedName>
</protein>
<name>A0A1X2G4A6_9FUNG</name>
<dbReference type="CDD" id="cd02440">
    <property type="entry name" value="AdoMet_MTases"/>
    <property type="match status" value="1"/>
</dbReference>
<dbReference type="SUPFAM" id="SSF53335">
    <property type="entry name" value="S-adenosyl-L-methionine-dependent methyltransferases"/>
    <property type="match status" value="1"/>
</dbReference>
<evidence type="ECO:0000256" key="2">
    <source>
        <dbReference type="ARBA" id="ARBA00022603"/>
    </source>
</evidence>
<dbReference type="InterPro" id="IPR051052">
    <property type="entry name" value="Diverse_substrate_MTase"/>
</dbReference>
<dbReference type="AlphaFoldDB" id="A0A1X2G4A6"/>